<feature type="domain" description="Myb/SANT-like" evidence="2">
    <location>
        <begin position="137"/>
        <end position="195"/>
    </location>
</feature>
<feature type="compositionally biased region" description="Polar residues" evidence="1">
    <location>
        <begin position="70"/>
        <end position="82"/>
    </location>
</feature>
<reference evidence="3 4" key="1">
    <citation type="journal article" date="2022" name="G3 (Bethesda)">
        <title>Whole-genome sequence and methylome profiling of the almond [Prunus dulcis (Mill.) D.A. Webb] cultivar 'Nonpareil'.</title>
        <authorList>
            <person name="D'Amico-Willman K.M."/>
            <person name="Ouma W.Z."/>
            <person name="Meulia T."/>
            <person name="Sideli G.M."/>
            <person name="Gradziel T.M."/>
            <person name="Fresnedo-Ramirez J."/>
        </authorList>
    </citation>
    <scope>NUCLEOTIDE SEQUENCE [LARGE SCALE GENOMIC DNA]</scope>
    <source>
        <strain evidence="3">Clone GOH B32 T37-40</strain>
    </source>
</reference>
<dbReference type="EMBL" id="JAJFAZ020000007">
    <property type="protein sequence ID" value="KAI5317008.1"/>
    <property type="molecule type" value="Genomic_DNA"/>
</dbReference>
<accession>A0AAD4V329</accession>
<evidence type="ECO:0000313" key="4">
    <source>
        <dbReference type="Proteomes" id="UP001054821"/>
    </source>
</evidence>
<proteinExistence type="predicted"/>
<dbReference type="PANTHER" id="PTHR31704">
    <property type="entry name" value="MYB/SANT-LIKE DNA-BINDING DOMAIN PROTEIN-RELATED"/>
    <property type="match status" value="1"/>
</dbReference>
<sequence>MGKSSSDTFVLSIGTRKYLKATGNGEIGEPPMQSNRVGENRETGQPPVHSNRAGSWGTLGTRKYLKATGNRETGQPPVQSNRAGGRGNHGRTNKYDQRTGTRKYLKATRNGETGQPPVHSNQAGGWENHCRTPVYEVQEVEAGNRPGTHFKKEGWENVRISLSKETGAEYDKSHLKNKWDALKEQWKIWKELIGKETDTGKYLKATGNREAGQPPVHSNRPGSLGNLGRTTVH</sequence>
<organism evidence="3 4">
    <name type="scientific">Prunus dulcis</name>
    <name type="common">Almond</name>
    <name type="synonym">Amygdalus dulcis</name>
    <dbReference type="NCBI Taxonomy" id="3755"/>
    <lineage>
        <taxon>Eukaryota</taxon>
        <taxon>Viridiplantae</taxon>
        <taxon>Streptophyta</taxon>
        <taxon>Embryophyta</taxon>
        <taxon>Tracheophyta</taxon>
        <taxon>Spermatophyta</taxon>
        <taxon>Magnoliopsida</taxon>
        <taxon>eudicotyledons</taxon>
        <taxon>Gunneridae</taxon>
        <taxon>Pentapetalae</taxon>
        <taxon>rosids</taxon>
        <taxon>fabids</taxon>
        <taxon>Rosales</taxon>
        <taxon>Rosaceae</taxon>
        <taxon>Amygdaloideae</taxon>
        <taxon>Amygdaleae</taxon>
        <taxon>Prunus</taxon>
    </lineage>
</organism>
<feature type="compositionally biased region" description="Polar residues" evidence="1">
    <location>
        <begin position="110"/>
        <end position="123"/>
    </location>
</feature>
<dbReference type="PANTHER" id="PTHR31704:SF37">
    <property type="entry name" value="HEAT SHOCK PROTEIN"/>
    <property type="match status" value="1"/>
</dbReference>
<evidence type="ECO:0000259" key="2">
    <source>
        <dbReference type="Pfam" id="PF12776"/>
    </source>
</evidence>
<feature type="region of interest" description="Disordered" evidence="1">
    <location>
        <begin position="205"/>
        <end position="233"/>
    </location>
</feature>
<protein>
    <recommendedName>
        <fullName evidence="2">Myb/SANT-like domain-containing protein</fullName>
    </recommendedName>
</protein>
<gene>
    <name evidence="3" type="ORF">L3X38_036715</name>
</gene>
<comment type="caution">
    <text evidence="3">The sequence shown here is derived from an EMBL/GenBank/DDBJ whole genome shotgun (WGS) entry which is preliminary data.</text>
</comment>
<dbReference type="Pfam" id="PF12776">
    <property type="entry name" value="Myb_DNA-bind_3"/>
    <property type="match status" value="1"/>
</dbReference>
<dbReference type="InterPro" id="IPR024752">
    <property type="entry name" value="Myb/SANT-like_dom"/>
</dbReference>
<name>A0AAD4V329_PRUDU</name>
<evidence type="ECO:0000256" key="1">
    <source>
        <dbReference type="SAM" id="MobiDB-lite"/>
    </source>
</evidence>
<keyword evidence="4" id="KW-1185">Reference proteome</keyword>
<feature type="region of interest" description="Disordered" evidence="1">
    <location>
        <begin position="20"/>
        <end position="127"/>
    </location>
</feature>
<dbReference type="AlphaFoldDB" id="A0AAD4V329"/>
<dbReference type="Proteomes" id="UP001054821">
    <property type="component" value="Chromosome 7"/>
</dbReference>
<evidence type="ECO:0000313" key="3">
    <source>
        <dbReference type="EMBL" id="KAI5317008.1"/>
    </source>
</evidence>